<keyword evidence="1" id="KW-0472">Membrane</keyword>
<comment type="caution">
    <text evidence="3">The sequence shown here is derived from an EMBL/GenBank/DDBJ whole genome shotgun (WGS) entry which is preliminary data.</text>
</comment>
<evidence type="ECO:0000313" key="4">
    <source>
        <dbReference type="Proteomes" id="UP000664369"/>
    </source>
</evidence>
<evidence type="ECO:0000256" key="1">
    <source>
        <dbReference type="SAM" id="Phobius"/>
    </source>
</evidence>
<keyword evidence="3" id="KW-0418">Kinase</keyword>
<gene>
    <name evidence="3" type="ORF">J4E00_23720</name>
</gene>
<dbReference type="SUPFAM" id="SSF55874">
    <property type="entry name" value="ATPase domain of HSP90 chaperone/DNA topoisomerase II/histidine kinase"/>
    <property type="match status" value="1"/>
</dbReference>
<dbReference type="GO" id="GO:0016301">
    <property type="term" value="F:kinase activity"/>
    <property type="evidence" value="ECO:0007669"/>
    <property type="project" value="UniProtKB-KW"/>
</dbReference>
<dbReference type="EMBL" id="JAGETZ010000015">
    <property type="protein sequence ID" value="MBO2012094.1"/>
    <property type="molecule type" value="Genomic_DNA"/>
</dbReference>
<dbReference type="InterPro" id="IPR036890">
    <property type="entry name" value="HATPase_C_sf"/>
</dbReference>
<evidence type="ECO:0000259" key="2">
    <source>
        <dbReference type="Pfam" id="PF06580"/>
    </source>
</evidence>
<name>A0ABS3QLF2_9BACT</name>
<feature type="transmembrane region" description="Helical" evidence="1">
    <location>
        <begin position="38"/>
        <end position="59"/>
    </location>
</feature>
<keyword evidence="3" id="KW-0808">Transferase</keyword>
<proteinExistence type="predicted"/>
<dbReference type="RefSeq" id="WP_208177866.1">
    <property type="nucleotide sequence ID" value="NZ_JAGETZ010000015.1"/>
</dbReference>
<dbReference type="Pfam" id="PF06580">
    <property type="entry name" value="His_kinase"/>
    <property type="match status" value="1"/>
</dbReference>
<keyword evidence="1" id="KW-1133">Transmembrane helix</keyword>
<dbReference type="InterPro" id="IPR010559">
    <property type="entry name" value="Sig_transdc_His_kin_internal"/>
</dbReference>
<protein>
    <submittedName>
        <fullName evidence="3">Histidine kinase</fullName>
    </submittedName>
</protein>
<evidence type="ECO:0000313" key="3">
    <source>
        <dbReference type="EMBL" id="MBO2012094.1"/>
    </source>
</evidence>
<keyword evidence="1" id="KW-0812">Transmembrane</keyword>
<feature type="domain" description="Signal transduction histidine kinase internal region" evidence="2">
    <location>
        <begin position="166"/>
        <end position="245"/>
    </location>
</feature>
<feature type="transmembrane region" description="Helical" evidence="1">
    <location>
        <begin position="80"/>
        <end position="101"/>
    </location>
</feature>
<dbReference type="PANTHER" id="PTHR34220:SF9">
    <property type="entry name" value="SIGNAL TRANSDUCTION HISTIDINE KINASE INTERNAL REGION DOMAIN-CONTAINING PROTEIN"/>
    <property type="match status" value="1"/>
</dbReference>
<feature type="transmembrane region" description="Helical" evidence="1">
    <location>
        <begin position="121"/>
        <end position="143"/>
    </location>
</feature>
<reference evidence="3 4" key="1">
    <citation type="submission" date="2021-03" db="EMBL/GenBank/DDBJ databases">
        <authorList>
            <person name="Kim M.K."/>
        </authorList>
    </citation>
    <scope>NUCLEOTIDE SEQUENCE [LARGE SCALE GENOMIC DNA]</scope>
    <source>
        <strain evidence="3 4">BT442</strain>
    </source>
</reference>
<organism evidence="3 4">
    <name type="scientific">Hymenobacter negativus</name>
    <dbReference type="NCBI Taxonomy" id="2795026"/>
    <lineage>
        <taxon>Bacteria</taxon>
        <taxon>Pseudomonadati</taxon>
        <taxon>Bacteroidota</taxon>
        <taxon>Cytophagia</taxon>
        <taxon>Cytophagales</taxon>
        <taxon>Hymenobacteraceae</taxon>
        <taxon>Hymenobacter</taxon>
    </lineage>
</organism>
<dbReference type="Proteomes" id="UP000664369">
    <property type="component" value="Unassembled WGS sequence"/>
</dbReference>
<dbReference type="PANTHER" id="PTHR34220">
    <property type="entry name" value="SENSOR HISTIDINE KINASE YPDA"/>
    <property type="match status" value="1"/>
</dbReference>
<dbReference type="Gene3D" id="3.30.565.10">
    <property type="entry name" value="Histidine kinase-like ATPase, C-terminal domain"/>
    <property type="match status" value="1"/>
</dbReference>
<feature type="transmembrane region" description="Helical" evidence="1">
    <location>
        <begin position="12"/>
        <end position="32"/>
    </location>
</feature>
<sequence length="360" mass="40267">MLNRITTAGLYWRCQLAGWTLAALFWSYQAYFQGRFHVGIAALHLLLDVAIGIGLTHGYRAWVKRQPPSALLVRSSAFRALGAVLLLSGAYLLAVVSKNYGMQVLFNPSYATRFAYYYEQHALTLFVTGIRLLTIWVLLYHVFQYAQREIRLTQENARLQVLAGEAQLANLRAQLNPHFLFNALHTIKALVLDDPRVARRSIDLLADLLRKSLTNSTDELITVQAELELVRDYLELETLRFEERLRCHYHLDPATHEALVPPLSIQGLVENAIKHGIGRRKQGGTLAVTVSYDQEMLIVTISNCGRLVDAAPGAGLGLLNLRERLAAHYHGQARFELVQSAAEVVTATLAMPLISRPCAS</sequence>
<keyword evidence="4" id="KW-1185">Reference proteome</keyword>
<accession>A0ABS3QLF2</accession>
<dbReference type="InterPro" id="IPR050640">
    <property type="entry name" value="Bact_2-comp_sensor_kinase"/>
</dbReference>